<organism evidence="1 2">
    <name type="scientific">Sphingobium boeckii</name>
    <dbReference type="NCBI Taxonomy" id="1082345"/>
    <lineage>
        <taxon>Bacteria</taxon>
        <taxon>Pseudomonadati</taxon>
        <taxon>Pseudomonadota</taxon>
        <taxon>Alphaproteobacteria</taxon>
        <taxon>Sphingomonadales</taxon>
        <taxon>Sphingomonadaceae</taxon>
        <taxon>Sphingobium</taxon>
    </lineage>
</organism>
<protein>
    <submittedName>
        <fullName evidence="1">Uncharacterized small protein (DUF1192 family)</fullName>
    </submittedName>
</protein>
<dbReference type="Pfam" id="PF06698">
    <property type="entry name" value="DUF1192"/>
    <property type="match status" value="1"/>
</dbReference>
<sequence>MDVDDLFPGRPGDPLALLVKQDLDPFSVEELRARIDALHAEIARAKAKISTAVSHRASADSLFKR</sequence>
<dbReference type="InterPro" id="IPR009579">
    <property type="entry name" value="DUF1192"/>
</dbReference>
<evidence type="ECO:0000313" key="1">
    <source>
        <dbReference type="EMBL" id="MBB5685795.1"/>
    </source>
</evidence>
<dbReference type="Proteomes" id="UP000549617">
    <property type="component" value="Unassembled WGS sequence"/>
</dbReference>
<reference evidence="1 2" key="1">
    <citation type="submission" date="2020-08" db="EMBL/GenBank/DDBJ databases">
        <title>Genomic Encyclopedia of Type Strains, Phase IV (KMG-IV): sequencing the most valuable type-strain genomes for metagenomic binning, comparative biology and taxonomic classification.</title>
        <authorList>
            <person name="Goeker M."/>
        </authorList>
    </citation>
    <scope>NUCLEOTIDE SEQUENCE [LARGE SCALE GENOMIC DNA]</scope>
    <source>
        <strain evidence="1 2">DSM 25079</strain>
    </source>
</reference>
<dbReference type="RefSeq" id="WP_184017604.1">
    <property type="nucleotide sequence ID" value="NZ_JACIJC010000003.1"/>
</dbReference>
<gene>
    <name evidence="1" type="ORF">FHS49_001811</name>
</gene>
<comment type="caution">
    <text evidence="1">The sequence shown here is derived from an EMBL/GenBank/DDBJ whole genome shotgun (WGS) entry which is preliminary data.</text>
</comment>
<evidence type="ECO:0000313" key="2">
    <source>
        <dbReference type="Proteomes" id="UP000549617"/>
    </source>
</evidence>
<keyword evidence="2" id="KW-1185">Reference proteome</keyword>
<name>A0A7W9AHI7_9SPHN</name>
<dbReference type="EMBL" id="JACIJC010000003">
    <property type="protein sequence ID" value="MBB5685795.1"/>
    <property type="molecule type" value="Genomic_DNA"/>
</dbReference>
<dbReference type="AlphaFoldDB" id="A0A7W9AHI7"/>
<proteinExistence type="predicted"/>
<accession>A0A7W9AHI7</accession>